<evidence type="ECO:0000256" key="4">
    <source>
        <dbReference type="ARBA" id="ARBA00023239"/>
    </source>
</evidence>
<dbReference type="SUPFAM" id="SSF53383">
    <property type="entry name" value="PLP-dependent transferases"/>
    <property type="match status" value="1"/>
</dbReference>
<evidence type="ECO:0000313" key="7">
    <source>
        <dbReference type="EMBL" id="KAA6430332.1"/>
    </source>
</evidence>
<dbReference type="InterPro" id="IPR015422">
    <property type="entry name" value="PyrdxlP-dep_Trfase_small"/>
</dbReference>
<dbReference type="PIRSF" id="PIRSF017617">
    <property type="entry name" value="Thr_aldolase"/>
    <property type="match status" value="1"/>
</dbReference>
<dbReference type="AlphaFoldDB" id="A0A5M8Q6T6"/>
<evidence type="ECO:0000256" key="1">
    <source>
        <dbReference type="ARBA" id="ARBA00001933"/>
    </source>
</evidence>
<dbReference type="Proteomes" id="UP000323994">
    <property type="component" value="Unassembled WGS sequence"/>
</dbReference>
<evidence type="ECO:0000313" key="8">
    <source>
        <dbReference type="Proteomes" id="UP000323994"/>
    </source>
</evidence>
<dbReference type="Gene3D" id="3.90.1150.10">
    <property type="entry name" value="Aspartate Aminotransferase, domain 1"/>
    <property type="match status" value="1"/>
</dbReference>
<dbReference type="Gene3D" id="3.40.640.10">
    <property type="entry name" value="Type I PLP-dependent aspartate aminotransferase-like (Major domain)"/>
    <property type="match status" value="1"/>
</dbReference>
<proteinExistence type="inferred from homology"/>
<dbReference type="NCBIfam" id="NF041359">
    <property type="entry name" value="GntG_guanitoxin"/>
    <property type="match status" value="1"/>
</dbReference>
<protein>
    <submittedName>
        <fullName evidence="7">Threonine aldolase</fullName>
    </submittedName>
</protein>
<dbReference type="InterPro" id="IPR001597">
    <property type="entry name" value="ArAA_b-elim_lyase/Thr_aldolase"/>
</dbReference>
<feature type="modified residue" description="N6-(pyridoxal phosphate)lysine" evidence="5">
    <location>
        <position position="201"/>
    </location>
</feature>
<comment type="cofactor">
    <cofactor evidence="1">
        <name>pyridoxal 5'-phosphate</name>
        <dbReference type="ChEBI" id="CHEBI:597326"/>
    </cofactor>
</comment>
<dbReference type="GO" id="GO:0006545">
    <property type="term" value="P:glycine biosynthetic process"/>
    <property type="evidence" value="ECO:0007669"/>
    <property type="project" value="TreeGrafter"/>
</dbReference>
<evidence type="ECO:0000256" key="2">
    <source>
        <dbReference type="ARBA" id="ARBA00006966"/>
    </source>
</evidence>
<reference evidence="7 8" key="1">
    <citation type="submission" date="2019-05" db="EMBL/GenBank/DDBJ databases">
        <authorList>
            <person name="Qu J.-H."/>
        </authorList>
    </citation>
    <scope>NUCLEOTIDE SEQUENCE [LARGE SCALE GENOMIC DNA]</scope>
    <source>
        <strain evidence="7 8">NS28</strain>
    </source>
</reference>
<evidence type="ECO:0000256" key="3">
    <source>
        <dbReference type="ARBA" id="ARBA00022898"/>
    </source>
</evidence>
<dbReference type="EMBL" id="VBSN01000076">
    <property type="protein sequence ID" value="KAA6430332.1"/>
    <property type="molecule type" value="Genomic_DNA"/>
</dbReference>
<sequence>MKIDLRSDTITRPTPEMQQAMWAAEVGDDVLGDDPTVNALQEKAARLFGMEDALFCPSGTMTNQLAIRVHTQPGSDVICDKYSHIYLYEGGGIMLNALSSVKLLDGDRGRISAAQVAGAISPANDIHSTVTRLVSLENTMNKGGGCYYDFQEIKVIQEVCSQNNIPLHLDGARLFNALVETGESAEQYGQVFDSISICLSKGLGCPVGSLLLGTREVISKARRFRKVMGGGWRQAGFLAAAGIYALDNHVDRLKEDHGRARKIGEMFRARPEVRSILPVDTNIVIIELDEAISEAAYVRKLADAGILAVAFGKSLVRFVTHLDFNDDHLEEMHKRVKLLE</sequence>
<evidence type="ECO:0000256" key="5">
    <source>
        <dbReference type="PIRSR" id="PIRSR017617-1"/>
    </source>
</evidence>
<dbReference type="InterPro" id="IPR015421">
    <property type="entry name" value="PyrdxlP-dep_Trfase_major"/>
</dbReference>
<name>A0A5M8Q6T6_9BACT</name>
<dbReference type="GO" id="GO:0005829">
    <property type="term" value="C:cytosol"/>
    <property type="evidence" value="ECO:0007669"/>
    <property type="project" value="TreeGrafter"/>
</dbReference>
<dbReference type="OrthoDB" id="9774495at2"/>
<dbReference type="PANTHER" id="PTHR48097">
    <property type="entry name" value="L-THREONINE ALDOLASE-RELATED"/>
    <property type="match status" value="1"/>
</dbReference>
<accession>A0A5M8Q6T6</accession>
<gene>
    <name evidence="7" type="ORF">FEM33_25325</name>
</gene>
<comment type="caution">
    <text evidence="7">The sequence shown here is derived from an EMBL/GenBank/DDBJ whole genome shotgun (WGS) entry which is preliminary data.</text>
</comment>
<dbReference type="InterPro" id="IPR023603">
    <property type="entry name" value="Low_specificity_L-TA-like"/>
</dbReference>
<dbReference type="FunFam" id="3.40.640.10:FF:000030">
    <property type="entry name" value="Low-specificity L-threonine aldolase"/>
    <property type="match status" value="1"/>
</dbReference>
<keyword evidence="3" id="KW-0663">Pyridoxal phosphate</keyword>
<organism evidence="7 8">
    <name type="scientific">Dyadobacter flavalbus</name>
    <dbReference type="NCBI Taxonomy" id="2579942"/>
    <lineage>
        <taxon>Bacteria</taxon>
        <taxon>Pseudomonadati</taxon>
        <taxon>Bacteroidota</taxon>
        <taxon>Cytophagia</taxon>
        <taxon>Cytophagales</taxon>
        <taxon>Spirosomataceae</taxon>
        <taxon>Dyadobacter</taxon>
    </lineage>
</organism>
<dbReference type="InterPro" id="IPR015424">
    <property type="entry name" value="PyrdxlP-dep_Trfase"/>
</dbReference>
<comment type="similarity">
    <text evidence="2">Belongs to the threonine aldolase family.</text>
</comment>
<keyword evidence="4" id="KW-0456">Lyase</keyword>
<feature type="domain" description="Aromatic amino acid beta-eliminating lyase/threonine aldolase" evidence="6">
    <location>
        <begin position="4"/>
        <end position="290"/>
    </location>
</feature>
<dbReference type="Pfam" id="PF01212">
    <property type="entry name" value="Beta_elim_lyase"/>
    <property type="match status" value="1"/>
</dbReference>
<keyword evidence="8" id="KW-1185">Reference proteome</keyword>
<dbReference type="PANTHER" id="PTHR48097:SF9">
    <property type="entry name" value="L-THREONINE ALDOLASE"/>
    <property type="match status" value="1"/>
</dbReference>
<dbReference type="GO" id="GO:0008732">
    <property type="term" value="F:L-allo-threonine aldolase activity"/>
    <property type="evidence" value="ECO:0007669"/>
    <property type="project" value="TreeGrafter"/>
</dbReference>
<dbReference type="GO" id="GO:0006567">
    <property type="term" value="P:L-threonine catabolic process"/>
    <property type="evidence" value="ECO:0007669"/>
    <property type="project" value="TreeGrafter"/>
</dbReference>
<dbReference type="CDD" id="cd06502">
    <property type="entry name" value="TA_like"/>
    <property type="match status" value="1"/>
</dbReference>
<evidence type="ECO:0000259" key="6">
    <source>
        <dbReference type="Pfam" id="PF01212"/>
    </source>
</evidence>
<dbReference type="RefSeq" id="WP_139014769.1">
    <property type="nucleotide sequence ID" value="NZ_VBSN01000076.1"/>
</dbReference>